<dbReference type="KEGG" id="gtr:GLOTRDRAFT_18560"/>
<reference evidence="1 2" key="1">
    <citation type="journal article" date="2012" name="Science">
        <title>The Paleozoic origin of enzymatic lignin decomposition reconstructed from 31 fungal genomes.</title>
        <authorList>
            <person name="Floudas D."/>
            <person name="Binder M."/>
            <person name="Riley R."/>
            <person name="Barry K."/>
            <person name="Blanchette R.A."/>
            <person name="Henrissat B."/>
            <person name="Martinez A.T."/>
            <person name="Otillar R."/>
            <person name="Spatafora J.W."/>
            <person name="Yadav J.S."/>
            <person name="Aerts A."/>
            <person name="Benoit I."/>
            <person name="Boyd A."/>
            <person name="Carlson A."/>
            <person name="Copeland A."/>
            <person name="Coutinho P.M."/>
            <person name="de Vries R.P."/>
            <person name="Ferreira P."/>
            <person name="Findley K."/>
            <person name="Foster B."/>
            <person name="Gaskell J."/>
            <person name="Glotzer D."/>
            <person name="Gorecki P."/>
            <person name="Heitman J."/>
            <person name="Hesse C."/>
            <person name="Hori C."/>
            <person name="Igarashi K."/>
            <person name="Jurgens J.A."/>
            <person name="Kallen N."/>
            <person name="Kersten P."/>
            <person name="Kohler A."/>
            <person name="Kuees U."/>
            <person name="Kumar T.K.A."/>
            <person name="Kuo A."/>
            <person name="LaButti K."/>
            <person name="Larrondo L.F."/>
            <person name="Lindquist E."/>
            <person name="Ling A."/>
            <person name="Lombard V."/>
            <person name="Lucas S."/>
            <person name="Lundell T."/>
            <person name="Martin R."/>
            <person name="McLaughlin D.J."/>
            <person name="Morgenstern I."/>
            <person name="Morin E."/>
            <person name="Murat C."/>
            <person name="Nagy L.G."/>
            <person name="Nolan M."/>
            <person name="Ohm R.A."/>
            <person name="Patyshakuliyeva A."/>
            <person name="Rokas A."/>
            <person name="Ruiz-Duenas F.J."/>
            <person name="Sabat G."/>
            <person name="Salamov A."/>
            <person name="Samejima M."/>
            <person name="Schmutz J."/>
            <person name="Slot J.C."/>
            <person name="St John F."/>
            <person name="Stenlid J."/>
            <person name="Sun H."/>
            <person name="Sun S."/>
            <person name="Syed K."/>
            <person name="Tsang A."/>
            <person name="Wiebenga A."/>
            <person name="Young D."/>
            <person name="Pisabarro A."/>
            <person name="Eastwood D.C."/>
            <person name="Martin F."/>
            <person name="Cullen D."/>
            <person name="Grigoriev I.V."/>
            <person name="Hibbett D.S."/>
        </authorList>
    </citation>
    <scope>NUCLEOTIDE SEQUENCE [LARGE SCALE GENOMIC DNA]</scope>
    <source>
        <strain evidence="1 2">ATCC 11539</strain>
    </source>
</reference>
<gene>
    <name evidence="1" type="ORF">GLOTRDRAFT_18560</name>
</gene>
<dbReference type="AlphaFoldDB" id="S7RFI9"/>
<proteinExistence type="predicted"/>
<accession>S7RFI9</accession>
<sequence length="102" mass="11208">MEQITVDDRDPRIIYFGSWTYGGVQQEYWGTTSGTWIGVYGTVGPQGANASFILDDGAATPYLYISPPTTEYHQAYFESDPLSLGEHTIKMTNLGNGTASFL</sequence>
<dbReference type="GeneID" id="19304960"/>
<dbReference type="RefSeq" id="XP_007868154.1">
    <property type="nucleotide sequence ID" value="XM_007869963.1"/>
</dbReference>
<organism evidence="1 2">
    <name type="scientific">Gloeophyllum trabeum (strain ATCC 11539 / FP-39264 / Madison 617)</name>
    <name type="common">Brown rot fungus</name>
    <dbReference type="NCBI Taxonomy" id="670483"/>
    <lineage>
        <taxon>Eukaryota</taxon>
        <taxon>Fungi</taxon>
        <taxon>Dikarya</taxon>
        <taxon>Basidiomycota</taxon>
        <taxon>Agaricomycotina</taxon>
        <taxon>Agaricomycetes</taxon>
        <taxon>Gloeophyllales</taxon>
        <taxon>Gloeophyllaceae</taxon>
        <taxon>Gloeophyllum</taxon>
    </lineage>
</organism>
<dbReference type="EMBL" id="KB469306">
    <property type="protein sequence ID" value="EPQ52955.1"/>
    <property type="molecule type" value="Genomic_DNA"/>
</dbReference>
<evidence type="ECO:0000313" key="2">
    <source>
        <dbReference type="Proteomes" id="UP000030669"/>
    </source>
</evidence>
<name>S7RFI9_GLOTA</name>
<feature type="non-terminal residue" evidence="1">
    <location>
        <position position="102"/>
    </location>
</feature>
<dbReference type="Proteomes" id="UP000030669">
    <property type="component" value="Unassembled WGS sequence"/>
</dbReference>
<dbReference type="OrthoDB" id="3265734at2759"/>
<dbReference type="OMA" id="RTVNQTM"/>
<keyword evidence="2" id="KW-1185">Reference proteome</keyword>
<dbReference type="Gene3D" id="2.60.120.260">
    <property type="entry name" value="Galactose-binding domain-like"/>
    <property type="match status" value="1"/>
</dbReference>
<dbReference type="HOGENOM" id="CLU_2284076_0_0_1"/>
<protein>
    <submittedName>
        <fullName evidence="1">Uncharacterized protein</fullName>
    </submittedName>
</protein>
<evidence type="ECO:0000313" key="1">
    <source>
        <dbReference type="EMBL" id="EPQ52955.1"/>
    </source>
</evidence>